<comment type="caution">
    <text evidence="1">The sequence shown here is derived from an EMBL/GenBank/DDBJ whole genome shotgun (WGS) entry which is preliminary data.</text>
</comment>
<dbReference type="Proteomes" id="UP000621799">
    <property type="component" value="Unassembled WGS sequence"/>
</dbReference>
<name>A0A928W270_9CYAN</name>
<keyword evidence="2" id="KW-1185">Reference proteome</keyword>
<reference evidence="1" key="1">
    <citation type="submission" date="2020-10" db="EMBL/GenBank/DDBJ databases">
        <authorList>
            <person name="Castelo-Branco R."/>
            <person name="Eusebio N."/>
            <person name="Adriana R."/>
            <person name="Vieira A."/>
            <person name="Brugerolle De Fraissinette N."/>
            <person name="Rezende De Castro R."/>
            <person name="Schneider M.P."/>
            <person name="Vasconcelos V."/>
            <person name="Leao P.N."/>
        </authorList>
    </citation>
    <scope>NUCLEOTIDE SEQUENCE</scope>
    <source>
        <strain evidence="1">LEGE 11467</strain>
    </source>
</reference>
<evidence type="ECO:0000313" key="1">
    <source>
        <dbReference type="EMBL" id="MBE9041865.1"/>
    </source>
</evidence>
<dbReference type="SUPFAM" id="SSF81901">
    <property type="entry name" value="HCP-like"/>
    <property type="match status" value="1"/>
</dbReference>
<accession>A0A928W270</accession>
<evidence type="ECO:0000313" key="2">
    <source>
        <dbReference type="Proteomes" id="UP000621799"/>
    </source>
</evidence>
<dbReference type="Pfam" id="PF08238">
    <property type="entry name" value="Sel1"/>
    <property type="match status" value="2"/>
</dbReference>
<dbReference type="InterPro" id="IPR011990">
    <property type="entry name" value="TPR-like_helical_dom_sf"/>
</dbReference>
<dbReference type="AlphaFoldDB" id="A0A928W270"/>
<sequence length="105" mass="11502">MSILKAAQTEYDAGHYDRALQLLLPLAGKGNPEAQSIIGSIYHLGLGTIEPNKLEAEKWYTLASQKGHGLASNNLATLVSSRDRQRAKELYQLARTQGFIHAPSQ</sequence>
<dbReference type="RefSeq" id="WP_264322056.1">
    <property type="nucleotide sequence ID" value="NZ_JADEXN010000257.1"/>
</dbReference>
<dbReference type="Gene3D" id="1.25.40.10">
    <property type="entry name" value="Tetratricopeptide repeat domain"/>
    <property type="match status" value="1"/>
</dbReference>
<dbReference type="EMBL" id="JADEXN010000257">
    <property type="protein sequence ID" value="MBE9041865.1"/>
    <property type="molecule type" value="Genomic_DNA"/>
</dbReference>
<organism evidence="1 2">
    <name type="scientific">Zarconia navalis LEGE 11467</name>
    <dbReference type="NCBI Taxonomy" id="1828826"/>
    <lineage>
        <taxon>Bacteria</taxon>
        <taxon>Bacillati</taxon>
        <taxon>Cyanobacteriota</taxon>
        <taxon>Cyanophyceae</taxon>
        <taxon>Oscillatoriophycideae</taxon>
        <taxon>Oscillatoriales</taxon>
        <taxon>Oscillatoriales incertae sedis</taxon>
        <taxon>Zarconia</taxon>
        <taxon>Zarconia navalis</taxon>
    </lineage>
</organism>
<protein>
    <submittedName>
        <fullName evidence="1">Sel1 repeat family protein</fullName>
    </submittedName>
</protein>
<gene>
    <name evidence="1" type="ORF">IQ235_13860</name>
</gene>
<dbReference type="InterPro" id="IPR006597">
    <property type="entry name" value="Sel1-like"/>
</dbReference>
<dbReference type="SMART" id="SM00671">
    <property type="entry name" value="SEL1"/>
    <property type="match status" value="2"/>
</dbReference>
<proteinExistence type="predicted"/>